<feature type="compositionally biased region" description="Polar residues" evidence="1">
    <location>
        <begin position="1"/>
        <end position="11"/>
    </location>
</feature>
<name>A0A7D5TTE2_9EURY</name>
<accession>A0A7D5TTE2</accession>
<evidence type="ECO:0000313" key="2">
    <source>
        <dbReference type="EMBL" id="QLH81314.1"/>
    </source>
</evidence>
<organism evidence="2 3">
    <name type="scientific">Halosimplex pelagicum</name>
    <dbReference type="NCBI Taxonomy" id="869886"/>
    <lineage>
        <taxon>Archaea</taxon>
        <taxon>Methanobacteriati</taxon>
        <taxon>Methanobacteriota</taxon>
        <taxon>Stenosarchaea group</taxon>
        <taxon>Halobacteria</taxon>
        <taxon>Halobacteriales</taxon>
        <taxon>Haloarculaceae</taxon>
        <taxon>Halosimplex</taxon>
    </lineage>
</organism>
<dbReference type="RefSeq" id="WP_179921184.1">
    <property type="nucleotide sequence ID" value="NZ_CP058909.1"/>
</dbReference>
<evidence type="ECO:0000313" key="3">
    <source>
        <dbReference type="Proteomes" id="UP000509346"/>
    </source>
</evidence>
<dbReference type="EMBL" id="CP058909">
    <property type="protein sequence ID" value="QLH81314.1"/>
    <property type="molecule type" value="Genomic_DNA"/>
</dbReference>
<evidence type="ECO:0000256" key="1">
    <source>
        <dbReference type="SAM" id="MobiDB-lite"/>
    </source>
</evidence>
<sequence length="248" mass="27344">MTGGIVSTSLSGCLGQQGPDIPEEEYPSGTSEDGITDSRAIVTPTQKALANNGYDVELEREGTSLRYHSSLQDKRHHRTVEVPDGTNEVFVDDTDLYLKFHEASGPEYYKSALDRGFDSIHGSNGYYRQEVPGEGEIAWAHLIKMVRGNFLQNILEIAAFTPVQTTDHSGRTVIEFEVESVSQDGFDDTVAESSGLLSVDPESIARHVEFQVNTSSSGETDVEEDKTYEVRELGTTAVSRPSWVENQF</sequence>
<dbReference type="AlphaFoldDB" id="A0A7D5TTE2"/>
<protein>
    <submittedName>
        <fullName evidence="2">Uncharacterized protein</fullName>
    </submittedName>
</protein>
<dbReference type="Proteomes" id="UP000509346">
    <property type="component" value="Chromosome"/>
</dbReference>
<keyword evidence="3" id="KW-1185">Reference proteome</keyword>
<dbReference type="KEGG" id="hpel:HZS54_06580"/>
<dbReference type="GeneID" id="56082239"/>
<feature type="region of interest" description="Disordered" evidence="1">
    <location>
        <begin position="1"/>
        <end position="36"/>
    </location>
</feature>
<proteinExistence type="predicted"/>
<gene>
    <name evidence="2" type="ORF">HZS54_06580</name>
</gene>
<reference evidence="2 3" key="1">
    <citation type="submission" date="2020-07" db="EMBL/GenBank/DDBJ databases">
        <title>Halosimplex litoreum sp. nov. and Halosimplex rubrum sp. nov., isolated from different salt environments.</title>
        <authorList>
            <person name="Cui H."/>
        </authorList>
    </citation>
    <scope>NUCLEOTIDE SEQUENCE [LARGE SCALE GENOMIC DNA]</scope>
    <source>
        <strain evidence="2 3">R2</strain>
    </source>
</reference>